<name>A0AAW1WDS9_RUBAR</name>
<keyword evidence="2" id="KW-1185">Reference proteome</keyword>
<comment type="caution">
    <text evidence="1">The sequence shown here is derived from an EMBL/GenBank/DDBJ whole genome shotgun (WGS) entry which is preliminary data.</text>
</comment>
<dbReference type="AlphaFoldDB" id="A0AAW1WDS9"/>
<organism evidence="1 2">
    <name type="scientific">Rubus argutus</name>
    <name type="common">Southern blackberry</name>
    <dbReference type="NCBI Taxonomy" id="59490"/>
    <lineage>
        <taxon>Eukaryota</taxon>
        <taxon>Viridiplantae</taxon>
        <taxon>Streptophyta</taxon>
        <taxon>Embryophyta</taxon>
        <taxon>Tracheophyta</taxon>
        <taxon>Spermatophyta</taxon>
        <taxon>Magnoliopsida</taxon>
        <taxon>eudicotyledons</taxon>
        <taxon>Gunneridae</taxon>
        <taxon>Pentapetalae</taxon>
        <taxon>rosids</taxon>
        <taxon>fabids</taxon>
        <taxon>Rosales</taxon>
        <taxon>Rosaceae</taxon>
        <taxon>Rosoideae</taxon>
        <taxon>Rosoideae incertae sedis</taxon>
        <taxon>Rubus</taxon>
    </lineage>
</organism>
<gene>
    <name evidence="1" type="ORF">M0R45_031509</name>
</gene>
<dbReference type="EMBL" id="JBEDUW010000006">
    <property type="protein sequence ID" value="KAK9923075.1"/>
    <property type="molecule type" value="Genomic_DNA"/>
</dbReference>
<reference evidence="1 2" key="1">
    <citation type="journal article" date="2023" name="G3 (Bethesda)">
        <title>A chromosome-length genome assembly and annotation of blackberry (Rubus argutus, cv. 'Hillquist').</title>
        <authorList>
            <person name="Bruna T."/>
            <person name="Aryal R."/>
            <person name="Dudchenko O."/>
            <person name="Sargent D.J."/>
            <person name="Mead D."/>
            <person name="Buti M."/>
            <person name="Cavallini A."/>
            <person name="Hytonen T."/>
            <person name="Andres J."/>
            <person name="Pham M."/>
            <person name="Weisz D."/>
            <person name="Mascagni F."/>
            <person name="Usai G."/>
            <person name="Natali L."/>
            <person name="Bassil N."/>
            <person name="Fernandez G.E."/>
            <person name="Lomsadze A."/>
            <person name="Armour M."/>
            <person name="Olukolu B."/>
            <person name="Poorten T."/>
            <person name="Britton C."/>
            <person name="Davik J."/>
            <person name="Ashrafi H."/>
            <person name="Aiden E.L."/>
            <person name="Borodovsky M."/>
            <person name="Worthington M."/>
        </authorList>
    </citation>
    <scope>NUCLEOTIDE SEQUENCE [LARGE SCALE GENOMIC DNA]</scope>
    <source>
        <strain evidence="1">PI 553951</strain>
    </source>
</reference>
<evidence type="ECO:0000313" key="1">
    <source>
        <dbReference type="EMBL" id="KAK9923075.1"/>
    </source>
</evidence>
<sequence length="214" mass="23701">MITPPNYKPQVNSAISQSHLINKSITQKIAFVTNIRQSARNSITPITYQPPPCTQPHCRRRSSSAMASFSLCRSNLPATQARSALVPSSGPHPCATSNLPPAFLPPSRAVIGVFFPIHRRSRSLFQICHQSVFNAVATSSLYRRRCCFSKGFESAQPSRAPPATPSAPVSFSPVDKPCRNLRKLFSDQHFRRHRSSLAVAPLVFHEPMLFSVLH</sequence>
<evidence type="ECO:0000313" key="2">
    <source>
        <dbReference type="Proteomes" id="UP001457282"/>
    </source>
</evidence>
<accession>A0AAW1WDS9</accession>
<dbReference type="Proteomes" id="UP001457282">
    <property type="component" value="Unassembled WGS sequence"/>
</dbReference>
<proteinExistence type="predicted"/>
<protein>
    <submittedName>
        <fullName evidence="1">Uncharacterized protein</fullName>
    </submittedName>
</protein>